<dbReference type="AlphaFoldDB" id="A0A6A6Z2H2"/>
<dbReference type="Pfam" id="PF08208">
    <property type="entry name" value="RNA_polI_A34"/>
    <property type="match status" value="1"/>
</dbReference>
<accession>A0A6A6Z2H2</accession>
<dbReference type="Gene3D" id="6.20.250.70">
    <property type="match status" value="1"/>
</dbReference>
<evidence type="ECO:0008006" key="5">
    <source>
        <dbReference type="Google" id="ProtNLM"/>
    </source>
</evidence>
<dbReference type="EMBL" id="MU003694">
    <property type="protein sequence ID" value="KAF2815008.1"/>
    <property type="molecule type" value="Genomic_DNA"/>
</dbReference>
<reference evidence="4" key="3">
    <citation type="submission" date="2025-04" db="UniProtKB">
        <authorList>
            <consortium name="RefSeq"/>
        </authorList>
    </citation>
    <scope>IDENTIFICATION</scope>
    <source>
        <strain evidence="4">CBS 304.34</strain>
    </source>
</reference>
<evidence type="ECO:0000313" key="3">
    <source>
        <dbReference type="Proteomes" id="UP000504636"/>
    </source>
</evidence>
<evidence type="ECO:0000256" key="1">
    <source>
        <dbReference type="SAM" id="MobiDB-lite"/>
    </source>
</evidence>
<dbReference type="InterPro" id="IPR053263">
    <property type="entry name" value="Euk_RPA34_RNAP_subunit"/>
</dbReference>
<evidence type="ECO:0000313" key="4">
    <source>
        <dbReference type="RefSeq" id="XP_033581972.1"/>
    </source>
</evidence>
<feature type="compositionally biased region" description="Basic and acidic residues" evidence="1">
    <location>
        <begin position="378"/>
        <end position="387"/>
    </location>
</feature>
<protein>
    <recommendedName>
        <fullName evidence="5">DNA-directed RNA polymerase I subunit RPA34.5</fullName>
    </recommendedName>
</protein>
<dbReference type="GeneID" id="54456027"/>
<feature type="compositionally biased region" description="Basic and acidic residues" evidence="1">
    <location>
        <begin position="359"/>
        <end position="370"/>
    </location>
</feature>
<feature type="compositionally biased region" description="Polar residues" evidence="1">
    <location>
        <begin position="293"/>
        <end position="308"/>
    </location>
</feature>
<dbReference type="InterPro" id="IPR013240">
    <property type="entry name" value="DNA-dir_RNA_pol1_su_RPA34"/>
</dbReference>
<name>A0A6A6Z2H2_9PEZI</name>
<evidence type="ECO:0000313" key="2">
    <source>
        <dbReference type="EMBL" id="KAF2815008.1"/>
    </source>
</evidence>
<proteinExistence type="predicted"/>
<sequence>MKEATKKKALPPKSGKGSKKDTKVQPPPGKKSHLSAETIDDSDSSDAETGAETNKLETPTIKKPIVSTTRVEPPKPKSKLNGHIEKTSNQKKPVNGTTKPKSSEAPLVDSDSDSNNGTEKSRSESDGAGAKDSGSDSDGDSESGVDESDVAEERPIAQYSRSAPARSHTVQLQAARPFEPPKSFNAVSARLAPSSNVMKLFNQGSVSEKQIWHVTVPAGVSIDSLKEVSYSKIANGDAVITHKGTEYGFKTQRKGEEGNTRVMLPGHEGYKAVPAPIARSLNLQQIVQLPKLSSAQVNQRKGSKTPSTIAPRAQPKGLRMRFLPSGFGDVEPGIIGSSDSEAEARKPNSANGLHRPEKRKHEDTNGDRHERPKKAKKSKDPEHEKRKAEKKARKRKREEARVGA</sequence>
<dbReference type="RefSeq" id="XP_033581972.1">
    <property type="nucleotide sequence ID" value="XM_033715134.1"/>
</dbReference>
<gene>
    <name evidence="2 4" type="ORF">BDZ99DRAFT_379113</name>
</gene>
<dbReference type="OrthoDB" id="76224at2759"/>
<feature type="region of interest" description="Disordered" evidence="1">
    <location>
        <begin position="293"/>
        <end position="404"/>
    </location>
</feature>
<dbReference type="GO" id="GO:0006360">
    <property type="term" value="P:transcription by RNA polymerase I"/>
    <property type="evidence" value="ECO:0007669"/>
    <property type="project" value="InterPro"/>
</dbReference>
<reference evidence="2 4" key="1">
    <citation type="journal article" date="2020" name="Stud. Mycol.">
        <title>101 Dothideomycetes genomes: a test case for predicting lifestyles and emergence of pathogens.</title>
        <authorList>
            <person name="Haridas S."/>
            <person name="Albert R."/>
            <person name="Binder M."/>
            <person name="Bloem J."/>
            <person name="Labutti K."/>
            <person name="Salamov A."/>
            <person name="Andreopoulos B."/>
            <person name="Baker S."/>
            <person name="Barry K."/>
            <person name="Bills G."/>
            <person name="Bluhm B."/>
            <person name="Cannon C."/>
            <person name="Castanera R."/>
            <person name="Culley D."/>
            <person name="Daum C."/>
            <person name="Ezra D."/>
            <person name="Gonzalez J."/>
            <person name="Henrissat B."/>
            <person name="Kuo A."/>
            <person name="Liang C."/>
            <person name="Lipzen A."/>
            <person name="Lutzoni F."/>
            <person name="Magnuson J."/>
            <person name="Mondo S."/>
            <person name="Nolan M."/>
            <person name="Ohm R."/>
            <person name="Pangilinan J."/>
            <person name="Park H.-J."/>
            <person name="Ramirez L."/>
            <person name="Alfaro M."/>
            <person name="Sun H."/>
            <person name="Tritt A."/>
            <person name="Yoshinaga Y."/>
            <person name="Zwiers L.-H."/>
            <person name="Turgeon B."/>
            <person name="Goodwin S."/>
            <person name="Spatafora J."/>
            <person name="Crous P."/>
            <person name="Grigoriev I."/>
        </authorList>
    </citation>
    <scope>NUCLEOTIDE SEQUENCE</scope>
    <source>
        <strain evidence="2 4">CBS 304.34</strain>
    </source>
</reference>
<feature type="compositionally biased region" description="Acidic residues" evidence="1">
    <location>
        <begin position="135"/>
        <end position="150"/>
    </location>
</feature>
<feature type="compositionally biased region" description="Polar residues" evidence="1">
    <location>
        <begin position="90"/>
        <end position="100"/>
    </location>
</feature>
<dbReference type="PANTHER" id="PTHR28155:SF1">
    <property type="entry name" value="DNA-DIRECTED RNA POLYMERASE I SUBUNIT RPA34.5-DOMAIN-CONTAINING PROTEIN"/>
    <property type="match status" value="1"/>
</dbReference>
<dbReference type="Proteomes" id="UP000504636">
    <property type="component" value="Unplaced"/>
</dbReference>
<organism evidence="2">
    <name type="scientific">Mytilinidion resinicola</name>
    <dbReference type="NCBI Taxonomy" id="574789"/>
    <lineage>
        <taxon>Eukaryota</taxon>
        <taxon>Fungi</taxon>
        <taxon>Dikarya</taxon>
        <taxon>Ascomycota</taxon>
        <taxon>Pezizomycotina</taxon>
        <taxon>Dothideomycetes</taxon>
        <taxon>Pleosporomycetidae</taxon>
        <taxon>Mytilinidiales</taxon>
        <taxon>Mytilinidiaceae</taxon>
        <taxon>Mytilinidion</taxon>
    </lineage>
</organism>
<feature type="region of interest" description="Disordered" evidence="1">
    <location>
        <begin position="1"/>
        <end position="180"/>
    </location>
</feature>
<keyword evidence="3" id="KW-1185">Reference proteome</keyword>
<dbReference type="PANTHER" id="PTHR28155">
    <property type="entry name" value="ACR243WP"/>
    <property type="match status" value="1"/>
</dbReference>
<reference evidence="4" key="2">
    <citation type="submission" date="2020-04" db="EMBL/GenBank/DDBJ databases">
        <authorList>
            <consortium name="NCBI Genome Project"/>
        </authorList>
    </citation>
    <scope>NUCLEOTIDE SEQUENCE</scope>
    <source>
        <strain evidence="4">CBS 304.34</strain>
    </source>
</reference>